<evidence type="ECO:0000313" key="6">
    <source>
        <dbReference type="Proteomes" id="UP001283109"/>
    </source>
</evidence>
<dbReference type="PANTHER" id="PTHR30408:SF12">
    <property type="entry name" value="TYPE I RESTRICTION ENZYME MJAVIII SPECIFICITY SUBUNIT"/>
    <property type="match status" value="1"/>
</dbReference>
<dbReference type="EMBL" id="JAWQEV010000001">
    <property type="protein sequence ID" value="MDW4572112.1"/>
    <property type="molecule type" value="Genomic_DNA"/>
</dbReference>
<dbReference type="InterPro" id="IPR044946">
    <property type="entry name" value="Restrct_endonuc_typeI_TRD_sf"/>
</dbReference>
<evidence type="ECO:0000259" key="4">
    <source>
        <dbReference type="Pfam" id="PF01420"/>
    </source>
</evidence>
<reference evidence="5 6" key="1">
    <citation type="submission" date="2023-11" db="EMBL/GenBank/DDBJ databases">
        <title>Draft genome sequence of Microbacterium arthrosphaerae JCM 30492.</title>
        <authorList>
            <person name="Zhang G."/>
            <person name="Ding Y."/>
        </authorList>
    </citation>
    <scope>NUCLEOTIDE SEQUENCE [LARGE SCALE GENOMIC DNA]</scope>
    <source>
        <strain evidence="5 6">JCM 30492</strain>
    </source>
</reference>
<dbReference type="SUPFAM" id="SSF116734">
    <property type="entry name" value="DNA methylase specificity domain"/>
    <property type="match status" value="2"/>
</dbReference>
<dbReference type="GO" id="GO:0004519">
    <property type="term" value="F:endonuclease activity"/>
    <property type="evidence" value="ECO:0007669"/>
    <property type="project" value="UniProtKB-KW"/>
</dbReference>
<feature type="domain" description="Type I restriction modification DNA specificity" evidence="4">
    <location>
        <begin position="2"/>
        <end position="169"/>
    </location>
</feature>
<dbReference type="EC" id="3.1.21.-" evidence="5"/>
<dbReference type="Pfam" id="PF01420">
    <property type="entry name" value="Methylase_S"/>
    <property type="match status" value="1"/>
</dbReference>
<evidence type="ECO:0000256" key="3">
    <source>
        <dbReference type="ARBA" id="ARBA00023125"/>
    </source>
</evidence>
<protein>
    <submittedName>
        <fullName evidence="5">Restriction endonuclease subunit S</fullName>
        <ecNumber evidence="5">3.1.21.-</ecNumber>
    </submittedName>
</protein>
<keyword evidence="2" id="KW-0680">Restriction system</keyword>
<dbReference type="Gene3D" id="3.90.220.20">
    <property type="entry name" value="DNA methylase specificity domains"/>
    <property type="match status" value="2"/>
</dbReference>
<dbReference type="PANTHER" id="PTHR30408">
    <property type="entry name" value="TYPE-1 RESTRICTION ENZYME ECOKI SPECIFICITY PROTEIN"/>
    <property type="match status" value="1"/>
</dbReference>
<proteinExistence type="inferred from homology"/>
<keyword evidence="3" id="KW-0238">DNA-binding</keyword>
<dbReference type="InterPro" id="IPR052021">
    <property type="entry name" value="Type-I_RS_S_subunit"/>
</dbReference>
<sequence length="396" mass="44553">MTWETVPLRDVVSSVATGFASRDDLEQGVFQIRMNNLTSDSRWDWSKRRRVAPNPRQLKSSSVAAGDVILNATNSPELVGKSGVMPALDEPAVISNHFLRLRTRREKLDAAYLQHWLLQQFLAGVFRARAKAWINQATLDREVLMRMELPLPSLSEQRRIAAILDQADALRRARRTASATVSALRASHFLEKFGSEQETDRTITDVLACEPNAIRTGPFGSDLLHSEFLNEGIPVLGIDNVVQNRFEWARPRFISEEKYDSLRRYTVRSGDVLISIMGTVGRCAVVPDYIGTAINTKHLCCITLDHTLCLPEYLHDYFLHHPTARQYLQRTSKGAIMDGLNMGIVKKLPLVLPSIERQKAYLSETAAISTMEARLASLDLDALFASLQHRAFRGEL</sequence>
<name>A0ABU4GYE6_9MICO</name>
<evidence type="ECO:0000256" key="1">
    <source>
        <dbReference type="ARBA" id="ARBA00010923"/>
    </source>
</evidence>
<dbReference type="InterPro" id="IPR000055">
    <property type="entry name" value="Restrct_endonuc_typeI_TRD"/>
</dbReference>
<comment type="caution">
    <text evidence="5">The sequence shown here is derived from an EMBL/GenBank/DDBJ whole genome shotgun (WGS) entry which is preliminary data.</text>
</comment>
<keyword evidence="5" id="KW-0255">Endonuclease</keyword>
<dbReference type="RefSeq" id="WP_318352618.1">
    <property type="nucleotide sequence ID" value="NZ_JAWQEV010000001.1"/>
</dbReference>
<dbReference type="Proteomes" id="UP001283109">
    <property type="component" value="Unassembled WGS sequence"/>
</dbReference>
<dbReference type="GO" id="GO:0016787">
    <property type="term" value="F:hydrolase activity"/>
    <property type="evidence" value="ECO:0007669"/>
    <property type="project" value="UniProtKB-KW"/>
</dbReference>
<accession>A0ABU4GYE6</accession>
<evidence type="ECO:0000313" key="5">
    <source>
        <dbReference type="EMBL" id="MDW4572112.1"/>
    </source>
</evidence>
<comment type="similarity">
    <text evidence="1">Belongs to the type-I restriction system S methylase family.</text>
</comment>
<organism evidence="5 6">
    <name type="scientific">Microbacterium arthrosphaerae</name>
    <dbReference type="NCBI Taxonomy" id="792652"/>
    <lineage>
        <taxon>Bacteria</taxon>
        <taxon>Bacillati</taxon>
        <taxon>Actinomycetota</taxon>
        <taxon>Actinomycetes</taxon>
        <taxon>Micrococcales</taxon>
        <taxon>Microbacteriaceae</taxon>
        <taxon>Microbacterium</taxon>
    </lineage>
</organism>
<keyword evidence="6" id="KW-1185">Reference proteome</keyword>
<keyword evidence="5" id="KW-0540">Nuclease</keyword>
<evidence type="ECO:0000256" key="2">
    <source>
        <dbReference type="ARBA" id="ARBA00022747"/>
    </source>
</evidence>
<keyword evidence="5" id="KW-0378">Hydrolase</keyword>
<gene>
    <name evidence="5" type="ORF">R8Z58_04890</name>
</gene>